<dbReference type="Pfam" id="PF20151">
    <property type="entry name" value="DUF6533"/>
    <property type="match status" value="1"/>
</dbReference>
<feature type="transmembrane region" description="Helical" evidence="1">
    <location>
        <begin position="52"/>
        <end position="72"/>
    </location>
</feature>
<dbReference type="EMBL" id="KV419464">
    <property type="protein sequence ID" value="KZS86888.1"/>
    <property type="molecule type" value="Genomic_DNA"/>
</dbReference>
<protein>
    <recommendedName>
        <fullName evidence="2">DUF6533 domain-containing protein</fullName>
    </recommendedName>
</protein>
<feature type="transmembrane region" description="Helical" evidence="1">
    <location>
        <begin position="119"/>
        <end position="141"/>
    </location>
</feature>
<feature type="domain" description="DUF6533" evidence="2">
    <location>
        <begin position="18"/>
        <end position="60"/>
    </location>
</feature>
<evidence type="ECO:0000256" key="1">
    <source>
        <dbReference type="SAM" id="Phobius"/>
    </source>
</evidence>
<organism evidence="3 4">
    <name type="scientific">Sistotremastrum niveocremeum HHB9708</name>
    <dbReference type="NCBI Taxonomy" id="1314777"/>
    <lineage>
        <taxon>Eukaryota</taxon>
        <taxon>Fungi</taxon>
        <taxon>Dikarya</taxon>
        <taxon>Basidiomycota</taxon>
        <taxon>Agaricomycotina</taxon>
        <taxon>Agaricomycetes</taxon>
        <taxon>Sistotremastrales</taxon>
        <taxon>Sistotremastraceae</taxon>
        <taxon>Sertulicium</taxon>
        <taxon>Sertulicium niveocremeum</taxon>
    </lineage>
</organism>
<dbReference type="AlphaFoldDB" id="A0A164MNX6"/>
<feature type="non-terminal residue" evidence="3">
    <location>
        <position position="305"/>
    </location>
</feature>
<keyword evidence="4" id="KW-1185">Reference proteome</keyword>
<keyword evidence="1" id="KW-0812">Transmembrane</keyword>
<dbReference type="STRING" id="1314777.A0A164MNX6"/>
<gene>
    <name evidence="3" type="ORF">SISNIDRAFT_553432</name>
</gene>
<evidence type="ECO:0000259" key="2">
    <source>
        <dbReference type="Pfam" id="PF20151"/>
    </source>
</evidence>
<dbReference type="Proteomes" id="UP000076722">
    <property type="component" value="Unassembled WGS sequence"/>
</dbReference>
<name>A0A164MNX6_9AGAM</name>
<dbReference type="InterPro" id="IPR045340">
    <property type="entry name" value="DUF6533"/>
</dbReference>
<dbReference type="OrthoDB" id="2637653at2759"/>
<evidence type="ECO:0000313" key="3">
    <source>
        <dbReference type="EMBL" id="KZS86888.1"/>
    </source>
</evidence>
<sequence length="305" mass="34463">MSVSSSLAVHLLTRDQFISATTWLIWDILVTIDDEIRYLWSSSWSPSKCIYLYSRYFGLFALLSVGPTWNSWSGHSPPSDEFCYGTFIFGSLVPFAVKAGVDIILIIRLYALYGCNRKFLFLSSIVYVIQMAVVLTVGSVLEANVTPERILVIPEIDYYTCTVPEGKIRYSCWTPLIIFETCLFSATIHRSLQSGIARSDRSPYLNIIIRDGTWTYALMLATSVMCNISWALNQDIVFSVLYPWNTAVMSIAGARLNLNLRKFHQQRMSVDLISMDLTQLGNMEFREVQSRVLGDSILGANGSEM</sequence>
<keyword evidence="1" id="KW-0472">Membrane</keyword>
<evidence type="ECO:0000313" key="4">
    <source>
        <dbReference type="Proteomes" id="UP000076722"/>
    </source>
</evidence>
<feature type="transmembrane region" description="Helical" evidence="1">
    <location>
        <begin position="84"/>
        <end position="107"/>
    </location>
</feature>
<keyword evidence="1" id="KW-1133">Transmembrane helix</keyword>
<reference evidence="3 4" key="1">
    <citation type="journal article" date="2016" name="Mol. Biol. Evol.">
        <title>Comparative Genomics of Early-Diverging Mushroom-Forming Fungi Provides Insights into the Origins of Lignocellulose Decay Capabilities.</title>
        <authorList>
            <person name="Nagy L.G."/>
            <person name="Riley R."/>
            <person name="Tritt A."/>
            <person name="Adam C."/>
            <person name="Daum C."/>
            <person name="Floudas D."/>
            <person name="Sun H."/>
            <person name="Yadav J.S."/>
            <person name="Pangilinan J."/>
            <person name="Larsson K.H."/>
            <person name="Matsuura K."/>
            <person name="Barry K."/>
            <person name="Labutti K."/>
            <person name="Kuo R."/>
            <person name="Ohm R.A."/>
            <person name="Bhattacharya S.S."/>
            <person name="Shirouzu T."/>
            <person name="Yoshinaga Y."/>
            <person name="Martin F.M."/>
            <person name="Grigoriev I.V."/>
            <person name="Hibbett D.S."/>
        </authorList>
    </citation>
    <scope>NUCLEOTIDE SEQUENCE [LARGE SCALE GENOMIC DNA]</scope>
    <source>
        <strain evidence="3 4">HHB9708</strain>
    </source>
</reference>
<proteinExistence type="predicted"/>
<accession>A0A164MNX6</accession>